<dbReference type="VEuPathDB" id="TrichDB:TVAG_178730"/>
<dbReference type="KEGG" id="tva:5465359"/>
<accession>A2DIM5</accession>
<dbReference type="PROSITE" id="PS00678">
    <property type="entry name" value="WD_REPEATS_1"/>
    <property type="match status" value="1"/>
</dbReference>
<feature type="repeat" description="WD" evidence="3">
    <location>
        <begin position="221"/>
        <end position="256"/>
    </location>
</feature>
<dbReference type="InterPro" id="IPR001680">
    <property type="entry name" value="WD40_rpt"/>
</dbReference>
<dbReference type="Gene3D" id="2.130.10.10">
    <property type="entry name" value="YVTN repeat-like/Quinoprotein amine dehydrogenase"/>
    <property type="match status" value="2"/>
</dbReference>
<evidence type="ECO:0000313" key="5">
    <source>
        <dbReference type="EMBL" id="EAY19829.1"/>
    </source>
</evidence>
<evidence type="ECO:0000256" key="4">
    <source>
        <dbReference type="SAM" id="MobiDB-lite"/>
    </source>
</evidence>
<dbReference type="OrthoDB" id="727118at2759"/>
<dbReference type="PANTHER" id="PTHR15653">
    <property type="entry name" value="STRIATIN"/>
    <property type="match status" value="1"/>
</dbReference>
<organism evidence="5 6">
    <name type="scientific">Trichomonas vaginalis (strain ATCC PRA-98 / G3)</name>
    <dbReference type="NCBI Taxonomy" id="412133"/>
    <lineage>
        <taxon>Eukaryota</taxon>
        <taxon>Metamonada</taxon>
        <taxon>Parabasalia</taxon>
        <taxon>Trichomonadida</taxon>
        <taxon>Trichomonadidae</taxon>
        <taxon>Trichomonas</taxon>
    </lineage>
</organism>
<protein>
    <submittedName>
        <fullName evidence="5">Uncharacterized protein</fullName>
    </submittedName>
</protein>
<dbReference type="Pfam" id="PF00400">
    <property type="entry name" value="WD40"/>
    <property type="match status" value="3"/>
</dbReference>
<dbReference type="AlphaFoldDB" id="A2DIM5"/>
<proteinExistence type="predicted"/>
<feature type="compositionally biased region" description="Basic residues" evidence="4">
    <location>
        <begin position="144"/>
        <end position="153"/>
    </location>
</feature>
<dbReference type="PROSITE" id="PS50082">
    <property type="entry name" value="WD_REPEATS_2"/>
    <property type="match status" value="1"/>
</dbReference>
<dbReference type="Proteomes" id="UP000001542">
    <property type="component" value="Unassembled WGS sequence"/>
</dbReference>
<keyword evidence="1 3" id="KW-0853">WD repeat</keyword>
<evidence type="ECO:0000256" key="2">
    <source>
        <dbReference type="ARBA" id="ARBA00022737"/>
    </source>
</evidence>
<dbReference type="PANTHER" id="PTHR15653:SF0">
    <property type="entry name" value="CONNECTOR OF KINASE TO AP-1, ISOFORM E"/>
    <property type="match status" value="1"/>
</dbReference>
<dbReference type="GO" id="GO:0030674">
    <property type="term" value="F:protein-macromolecule adaptor activity"/>
    <property type="evidence" value="ECO:0000318"/>
    <property type="project" value="GO_Central"/>
</dbReference>
<dbReference type="OMA" id="HITAFRE"/>
<evidence type="ECO:0000256" key="1">
    <source>
        <dbReference type="ARBA" id="ARBA00022574"/>
    </source>
</evidence>
<dbReference type="GO" id="GO:0090443">
    <property type="term" value="C:FAR/SIN/STRIPAK complex"/>
    <property type="evidence" value="ECO:0000318"/>
    <property type="project" value="GO_Central"/>
</dbReference>
<keyword evidence="2" id="KW-0677">Repeat</keyword>
<reference evidence="5" key="2">
    <citation type="journal article" date="2007" name="Science">
        <title>Draft genome sequence of the sexually transmitted pathogen Trichomonas vaginalis.</title>
        <authorList>
            <person name="Carlton J.M."/>
            <person name="Hirt R.P."/>
            <person name="Silva J.C."/>
            <person name="Delcher A.L."/>
            <person name="Schatz M."/>
            <person name="Zhao Q."/>
            <person name="Wortman J.R."/>
            <person name="Bidwell S.L."/>
            <person name="Alsmark U.C.M."/>
            <person name="Besteiro S."/>
            <person name="Sicheritz-Ponten T."/>
            <person name="Noel C.J."/>
            <person name="Dacks J.B."/>
            <person name="Foster P.G."/>
            <person name="Simillion C."/>
            <person name="Van de Peer Y."/>
            <person name="Miranda-Saavedra D."/>
            <person name="Barton G.J."/>
            <person name="Westrop G.D."/>
            <person name="Mueller S."/>
            <person name="Dessi D."/>
            <person name="Fiori P.L."/>
            <person name="Ren Q."/>
            <person name="Paulsen I."/>
            <person name="Zhang H."/>
            <person name="Bastida-Corcuera F.D."/>
            <person name="Simoes-Barbosa A."/>
            <person name="Brown M.T."/>
            <person name="Hayes R.D."/>
            <person name="Mukherjee M."/>
            <person name="Okumura C.Y."/>
            <person name="Schneider R."/>
            <person name="Smith A.J."/>
            <person name="Vanacova S."/>
            <person name="Villalvazo M."/>
            <person name="Haas B.J."/>
            <person name="Pertea M."/>
            <person name="Feldblyum T.V."/>
            <person name="Utterback T.R."/>
            <person name="Shu C.L."/>
            <person name="Osoegawa K."/>
            <person name="de Jong P.J."/>
            <person name="Hrdy I."/>
            <person name="Horvathova L."/>
            <person name="Zubacova Z."/>
            <person name="Dolezal P."/>
            <person name="Malik S.B."/>
            <person name="Logsdon J.M. Jr."/>
            <person name="Henze K."/>
            <person name="Gupta A."/>
            <person name="Wang C.C."/>
            <person name="Dunne R.L."/>
            <person name="Upcroft J.A."/>
            <person name="Upcroft P."/>
            <person name="White O."/>
            <person name="Salzberg S.L."/>
            <person name="Tang P."/>
            <person name="Chiu C.-H."/>
            <person name="Lee Y.-S."/>
            <person name="Embley T.M."/>
            <person name="Coombs G.H."/>
            <person name="Mottram J.C."/>
            <person name="Tachezy J."/>
            <person name="Fraser-Liggett C.M."/>
            <person name="Johnson P.J."/>
        </authorList>
    </citation>
    <scope>NUCLEOTIDE SEQUENCE [LARGE SCALE GENOMIC DNA]</scope>
    <source>
        <strain evidence="5">G3</strain>
    </source>
</reference>
<dbReference type="InterPro" id="IPR019775">
    <property type="entry name" value="WD40_repeat_CS"/>
</dbReference>
<feature type="region of interest" description="Disordered" evidence="4">
    <location>
        <begin position="120"/>
        <end position="160"/>
    </location>
</feature>
<dbReference type="eggNOG" id="KOG0642">
    <property type="taxonomic scope" value="Eukaryota"/>
</dbReference>
<sequence>MQNQPLYKDVVARVVLHRKKEEEWIALRDQLQHQIAVCMGQNGAIKLCEASLNKQIDDLKRKIAIAKGQEPEEKKPEPAPPQPQEIQHKIEPLPMIIDKGNIEQKAPKLIEIQPIQLLPEPSPIKISTPPPQPLPESPPPATEKKRKLRKGASKKSAGSGAPALFKHSINIHLDAIRALAFYNSMPIIISASDDGTIRLTNCEPSSSKGKKLKNPVNFASLRGHATPVLCLAQYEANNRQYMLSGAVDGTICYWDLPKATVALYDTRGHVCHDRIYEYDFHKDSVWGVSTNGTSVVSVSADGTAKLWNICENPQPEDLPVKSLPVQCRWIEGNRFVVACQNGEILIFNSNKLEKEIKIDHPIETISNIVDNIMTVTSGDSFLRIVSLEDGEIIHEIKASQKNLQSCSITSDGECYITTSTAREVRVYSSNPPYDCVFSDVYSREKFGESAICSTATTSDAKTSYFAIGGADGSLHVFIHNG</sequence>
<evidence type="ECO:0000256" key="3">
    <source>
        <dbReference type="PROSITE-ProRule" id="PRU00221"/>
    </source>
</evidence>
<dbReference type="InParanoid" id="A2DIM5"/>
<evidence type="ECO:0000313" key="6">
    <source>
        <dbReference type="Proteomes" id="UP000001542"/>
    </source>
</evidence>
<dbReference type="InterPro" id="IPR015943">
    <property type="entry name" value="WD40/YVTN_repeat-like_dom_sf"/>
</dbReference>
<reference evidence="5" key="1">
    <citation type="submission" date="2006-10" db="EMBL/GenBank/DDBJ databases">
        <authorList>
            <person name="Amadeo P."/>
            <person name="Zhao Q."/>
            <person name="Wortman J."/>
            <person name="Fraser-Liggett C."/>
            <person name="Carlton J."/>
        </authorList>
    </citation>
    <scope>NUCLEOTIDE SEQUENCE</scope>
    <source>
        <strain evidence="5">G3</strain>
    </source>
</reference>
<keyword evidence="6" id="KW-1185">Reference proteome</keyword>
<dbReference type="SMR" id="A2DIM5"/>
<gene>
    <name evidence="5" type="ORF">TVAG_178730</name>
</gene>
<dbReference type="InterPro" id="IPR051488">
    <property type="entry name" value="WD_repeat_striatin"/>
</dbReference>
<dbReference type="SMART" id="SM00320">
    <property type="entry name" value="WD40"/>
    <property type="match status" value="6"/>
</dbReference>
<dbReference type="RefSeq" id="XP_001580815.1">
    <property type="nucleotide sequence ID" value="XM_001580765.1"/>
</dbReference>
<dbReference type="SUPFAM" id="SSF50978">
    <property type="entry name" value="WD40 repeat-like"/>
    <property type="match status" value="1"/>
</dbReference>
<dbReference type="EMBL" id="DS113204">
    <property type="protein sequence ID" value="EAY19829.1"/>
    <property type="molecule type" value="Genomic_DNA"/>
</dbReference>
<dbReference type="InterPro" id="IPR036322">
    <property type="entry name" value="WD40_repeat_dom_sf"/>
</dbReference>
<dbReference type="VEuPathDB" id="TrichDB:TVAGG3_0602820"/>
<dbReference type="GO" id="GO:0009966">
    <property type="term" value="P:regulation of signal transduction"/>
    <property type="evidence" value="ECO:0000318"/>
    <property type="project" value="GO_Central"/>
</dbReference>
<feature type="compositionally biased region" description="Pro residues" evidence="4">
    <location>
        <begin position="128"/>
        <end position="141"/>
    </location>
</feature>
<dbReference type="STRING" id="5722.A2DIM5"/>
<name>A2DIM5_TRIV3</name>